<dbReference type="KEGG" id="ttq:NIES37_33580"/>
<protein>
    <recommendedName>
        <fullName evidence="3">Fluorescence recovery protein</fullName>
    </recommendedName>
</protein>
<proteinExistence type="predicted"/>
<dbReference type="SMR" id="A0A1Z4N0W1"/>
<dbReference type="Gene3D" id="6.10.140.1840">
    <property type="match status" value="1"/>
</dbReference>
<dbReference type="EMBL" id="AP018248">
    <property type="protein sequence ID" value="BAY99376.1"/>
    <property type="molecule type" value="Genomic_DNA"/>
</dbReference>
<evidence type="ECO:0000313" key="2">
    <source>
        <dbReference type="Proteomes" id="UP000218785"/>
    </source>
</evidence>
<organism evidence="1 2">
    <name type="scientific">Tolypothrix tenuis PCC 7101</name>
    <dbReference type="NCBI Taxonomy" id="231146"/>
    <lineage>
        <taxon>Bacteria</taxon>
        <taxon>Bacillati</taxon>
        <taxon>Cyanobacteriota</taxon>
        <taxon>Cyanophyceae</taxon>
        <taxon>Nostocales</taxon>
        <taxon>Tolypothrichaceae</taxon>
        <taxon>Tolypothrix</taxon>
    </lineage>
</organism>
<reference evidence="1 2" key="1">
    <citation type="submission" date="2017-06" db="EMBL/GenBank/DDBJ databases">
        <title>Genome sequencing of cyanobaciteial culture collection at National Institute for Environmental Studies (NIES).</title>
        <authorList>
            <person name="Hirose Y."/>
            <person name="Shimura Y."/>
            <person name="Fujisawa T."/>
            <person name="Nakamura Y."/>
            <person name="Kawachi M."/>
        </authorList>
    </citation>
    <scope>NUCLEOTIDE SEQUENCE [LARGE SCALE GENOMIC DNA]</scope>
    <source>
        <strain evidence="1 2">NIES-37</strain>
    </source>
</reference>
<dbReference type="Proteomes" id="UP000218785">
    <property type="component" value="Chromosome"/>
</dbReference>
<dbReference type="GO" id="GO:0042651">
    <property type="term" value="C:thylakoid membrane"/>
    <property type="evidence" value="ECO:0007669"/>
    <property type="project" value="InterPro"/>
</dbReference>
<name>A0A1Z4N0W1_9CYAN</name>
<keyword evidence="2" id="KW-1185">Reference proteome</keyword>
<dbReference type="InterPro" id="IPR053747">
    <property type="entry name" value="Fluoresc_Recovery_Reg"/>
</dbReference>
<evidence type="ECO:0000313" key="1">
    <source>
        <dbReference type="EMBL" id="BAY99376.1"/>
    </source>
</evidence>
<sequence length="108" mass="12628">MKVNEVSWSDLEQEVAQAAFQKAYEREINALIQDVRDNAVQISELEDIWRLHNFLSAKRHEIDGKYDYNYSVLVFVFATLIKQGWLHLDELKGLDQDKLTKIGSLSRM</sequence>
<accession>A0A1Z4N0W1</accession>
<dbReference type="RefSeq" id="WP_045871545.1">
    <property type="nucleotide sequence ID" value="NZ_CAWNJS010000001.1"/>
</dbReference>
<dbReference type="AlphaFoldDB" id="A0A1Z4N0W1"/>
<gene>
    <name evidence="1" type="ORF">NIES37_33580</name>
</gene>
<dbReference type="InterPro" id="IPR041601">
    <property type="entry name" value="FRP"/>
</dbReference>
<evidence type="ECO:0008006" key="3">
    <source>
        <dbReference type="Google" id="ProtNLM"/>
    </source>
</evidence>
<dbReference type="Pfam" id="PF18032">
    <property type="entry name" value="FRP"/>
    <property type="match status" value="1"/>
</dbReference>